<dbReference type="RefSeq" id="WP_077847619.1">
    <property type="nucleotide sequence ID" value="NZ_LZZM01000159.1"/>
</dbReference>
<dbReference type="STRING" id="29367.CLPUN_24930"/>
<evidence type="ECO:0000259" key="1">
    <source>
        <dbReference type="PROSITE" id="PS51186"/>
    </source>
</evidence>
<feature type="domain" description="N-acetyltransferase" evidence="1">
    <location>
        <begin position="18"/>
        <end position="182"/>
    </location>
</feature>
<evidence type="ECO:0000313" key="2">
    <source>
        <dbReference type="EMBL" id="OOM76967.1"/>
    </source>
</evidence>
<comment type="caution">
    <text evidence="2">The sequence shown here is derived from an EMBL/GenBank/DDBJ whole genome shotgun (WGS) entry which is preliminary data.</text>
</comment>
<dbReference type="EC" id="2.3.1.-" evidence="2"/>
<evidence type="ECO:0000313" key="3">
    <source>
        <dbReference type="Proteomes" id="UP000190890"/>
    </source>
</evidence>
<dbReference type="InterPro" id="IPR051531">
    <property type="entry name" value="N-acetyltransferase"/>
</dbReference>
<dbReference type="PANTHER" id="PTHR43792">
    <property type="entry name" value="GNAT FAMILY, PUTATIVE (AFU_ORTHOLOGUE AFUA_3G00765)-RELATED-RELATED"/>
    <property type="match status" value="1"/>
</dbReference>
<keyword evidence="2" id="KW-0808">Transferase</keyword>
<accession>A0A1S8TGN4</accession>
<dbReference type="InterPro" id="IPR000182">
    <property type="entry name" value="GNAT_dom"/>
</dbReference>
<dbReference type="GO" id="GO:0008999">
    <property type="term" value="F:protein-N-terminal-alanine acetyltransferase activity"/>
    <property type="evidence" value="ECO:0007669"/>
    <property type="project" value="TreeGrafter"/>
</dbReference>
<dbReference type="AlphaFoldDB" id="A0A1S8TGN4"/>
<dbReference type="GO" id="GO:0005737">
    <property type="term" value="C:cytoplasm"/>
    <property type="evidence" value="ECO:0007669"/>
    <property type="project" value="TreeGrafter"/>
</dbReference>
<dbReference type="Pfam" id="PF13302">
    <property type="entry name" value="Acetyltransf_3"/>
    <property type="match status" value="1"/>
</dbReference>
<dbReference type="OrthoDB" id="9811523at2"/>
<dbReference type="InterPro" id="IPR016181">
    <property type="entry name" value="Acyl_CoA_acyltransferase"/>
</dbReference>
<proteinExistence type="predicted"/>
<keyword evidence="2" id="KW-0012">Acyltransferase</keyword>
<organism evidence="2 3">
    <name type="scientific">Clostridium puniceum</name>
    <dbReference type="NCBI Taxonomy" id="29367"/>
    <lineage>
        <taxon>Bacteria</taxon>
        <taxon>Bacillati</taxon>
        <taxon>Bacillota</taxon>
        <taxon>Clostridia</taxon>
        <taxon>Eubacteriales</taxon>
        <taxon>Clostridiaceae</taxon>
        <taxon>Clostridium</taxon>
    </lineage>
</organism>
<reference evidence="2 3" key="1">
    <citation type="submission" date="2016-05" db="EMBL/GenBank/DDBJ databases">
        <title>Microbial solvent formation.</title>
        <authorList>
            <person name="Poehlein A."/>
            <person name="Montoya Solano J.D."/>
            <person name="Flitsch S."/>
            <person name="Krabben P."/>
            <person name="Duerre P."/>
            <person name="Daniel R."/>
        </authorList>
    </citation>
    <scope>NUCLEOTIDE SEQUENCE [LARGE SCALE GENOMIC DNA]</scope>
    <source>
        <strain evidence="2 3">DSM 2619</strain>
    </source>
</reference>
<dbReference type="Gene3D" id="3.40.630.30">
    <property type="match status" value="1"/>
</dbReference>
<dbReference type="SUPFAM" id="SSF55729">
    <property type="entry name" value="Acyl-CoA N-acyltransferases (Nat)"/>
    <property type="match status" value="1"/>
</dbReference>
<dbReference type="EMBL" id="LZZM01000159">
    <property type="protein sequence ID" value="OOM76967.1"/>
    <property type="molecule type" value="Genomic_DNA"/>
</dbReference>
<name>A0A1S8TGN4_9CLOT</name>
<dbReference type="PANTHER" id="PTHR43792:SF9">
    <property type="entry name" value="RIBOSOMAL-PROTEIN-ALANINE ACETYLTRANSFERASE"/>
    <property type="match status" value="1"/>
</dbReference>
<gene>
    <name evidence="2" type="primary">ydaF_2</name>
    <name evidence="2" type="ORF">CLPUN_24930</name>
</gene>
<dbReference type="Proteomes" id="UP000190890">
    <property type="component" value="Unassembled WGS sequence"/>
</dbReference>
<sequence>MGEKEAFNEFPVIETERLKLRSMTSKDSQNVFGILSSEIVTKYYGIYPMKDISEAEILIEKFDQSFNAGNAIRWGIELKKFNKIIGTCGYHNWSKRHFRAEIGYEVNSSFWGNGYAKEAISSIIHYGFNKMNLERIEAVVYPENKASENMLKKMNFVYEGYLRKYVYFRDKHQDLNMFSLIK</sequence>
<protein>
    <submittedName>
        <fullName evidence="2">Putative ribosomal N-acetyltransferase YdaF</fullName>
        <ecNumber evidence="2">2.3.1.-</ecNumber>
    </submittedName>
</protein>
<keyword evidence="3" id="KW-1185">Reference proteome</keyword>
<dbReference type="PROSITE" id="PS51186">
    <property type="entry name" value="GNAT"/>
    <property type="match status" value="1"/>
</dbReference>